<comment type="caution">
    <text evidence="1">The sequence shown here is derived from an EMBL/GenBank/DDBJ whole genome shotgun (WGS) entry which is preliminary data.</text>
</comment>
<name>A0ACC2PPF0_9HYME</name>
<evidence type="ECO:0000313" key="1">
    <source>
        <dbReference type="EMBL" id="KAJ8684222.1"/>
    </source>
</evidence>
<dbReference type="Proteomes" id="UP001239111">
    <property type="component" value="Chromosome 1"/>
</dbReference>
<organism evidence="1 2">
    <name type="scientific">Eretmocerus hayati</name>
    <dbReference type="NCBI Taxonomy" id="131215"/>
    <lineage>
        <taxon>Eukaryota</taxon>
        <taxon>Metazoa</taxon>
        <taxon>Ecdysozoa</taxon>
        <taxon>Arthropoda</taxon>
        <taxon>Hexapoda</taxon>
        <taxon>Insecta</taxon>
        <taxon>Pterygota</taxon>
        <taxon>Neoptera</taxon>
        <taxon>Endopterygota</taxon>
        <taxon>Hymenoptera</taxon>
        <taxon>Apocrita</taxon>
        <taxon>Proctotrupomorpha</taxon>
        <taxon>Chalcidoidea</taxon>
        <taxon>Aphelinidae</taxon>
        <taxon>Aphelininae</taxon>
        <taxon>Eretmocerus</taxon>
    </lineage>
</organism>
<accession>A0ACC2PPF0</accession>
<sequence>MSEFDLQEGPLDEESKALAVKELRETEENVKNGIEKLRQLLQDDKTLNYRTDDKFLIIFLRPCKFYPESAHALMKRIAEFRKTHYSLLNNLMPQDEKSAFLENNVVNVLKNRDHKRRRVMVVNAGKSWDPSKVSADQMFRIFYLIHEIAILEPETQVHGVVVIMDFDGLSMKQVMALSPSFSMRLLSFIQEAMPLRLKEVHFVKQPFIFNMVWKIFKPFVKEKLNKRMFFHGSKMAELHKHLAPSHLPKNYGGQLPEIDYTGADWYPTVLKYEDHIREMNTYGFK</sequence>
<keyword evidence="2" id="KW-1185">Reference proteome</keyword>
<gene>
    <name evidence="1" type="ORF">QAD02_020014</name>
</gene>
<dbReference type="EMBL" id="CM056741">
    <property type="protein sequence ID" value="KAJ8684222.1"/>
    <property type="molecule type" value="Genomic_DNA"/>
</dbReference>
<protein>
    <submittedName>
        <fullName evidence="1">Uncharacterized protein</fullName>
    </submittedName>
</protein>
<evidence type="ECO:0000313" key="2">
    <source>
        <dbReference type="Proteomes" id="UP001239111"/>
    </source>
</evidence>
<reference evidence="1" key="1">
    <citation type="submission" date="2023-04" db="EMBL/GenBank/DDBJ databases">
        <title>A chromosome-level genome assembly of the parasitoid wasp Eretmocerus hayati.</title>
        <authorList>
            <person name="Zhong Y."/>
            <person name="Liu S."/>
            <person name="Liu Y."/>
        </authorList>
    </citation>
    <scope>NUCLEOTIDE SEQUENCE</scope>
    <source>
        <strain evidence="1">ZJU_SS_LIU_2023</strain>
    </source>
</reference>
<proteinExistence type="predicted"/>